<dbReference type="InterPro" id="IPR052714">
    <property type="entry name" value="MFS_Exporter"/>
</dbReference>
<feature type="transmembrane region" description="Helical" evidence="2">
    <location>
        <begin position="349"/>
        <end position="370"/>
    </location>
</feature>
<feature type="transmembrane region" description="Helical" evidence="2">
    <location>
        <begin position="219"/>
        <end position="246"/>
    </location>
</feature>
<accession>A0A4P7GN30</accession>
<evidence type="ECO:0000313" key="4">
    <source>
        <dbReference type="Proteomes" id="UP000294894"/>
    </source>
</evidence>
<feature type="region of interest" description="Disordered" evidence="1">
    <location>
        <begin position="1"/>
        <end position="22"/>
    </location>
</feature>
<dbReference type="EMBL" id="CP038267">
    <property type="protein sequence ID" value="QBR93576.1"/>
    <property type="molecule type" value="Genomic_DNA"/>
</dbReference>
<feature type="transmembrane region" description="Helical" evidence="2">
    <location>
        <begin position="92"/>
        <end position="109"/>
    </location>
</feature>
<keyword evidence="2" id="KW-1133">Transmembrane helix</keyword>
<feature type="transmembrane region" description="Helical" evidence="2">
    <location>
        <begin position="115"/>
        <end position="139"/>
    </location>
</feature>
<organism evidence="3 4">
    <name type="scientific">Nocardioides euryhalodurans</name>
    <dbReference type="NCBI Taxonomy" id="2518370"/>
    <lineage>
        <taxon>Bacteria</taxon>
        <taxon>Bacillati</taxon>
        <taxon>Actinomycetota</taxon>
        <taxon>Actinomycetes</taxon>
        <taxon>Propionibacteriales</taxon>
        <taxon>Nocardioidaceae</taxon>
        <taxon>Nocardioides</taxon>
    </lineage>
</organism>
<feature type="transmembrane region" description="Helical" evidence="2">
    <location>
        <begin position="376"/>
        <end position="396"/>
    </location>
</feature>
<dbReference type="GO" id="GO:0022857">
    <property type="term" value="F:transmembrane transporter activity"/>
    <property type="evidence" value="ECO:0007669"/>
    <property type="project" value="InterPro"/>
</dbReference>
<feature type="transmembrane region" description="Helical" evidence="2">
    <location>
        <begin position="178"/>
        <end position="198"/>
    </location>
</feature>
<proteinExistence type="predicted"/>
<dbReference type="KEGG" id="noy:EXE57_15825"/>
<reference evidence="3 4" key="1">
    <citation type="submission" date="2019-03" db="EMBL/GenBank/DDBJ databases">
        <title>Three New Species of Nocardioides, Nocardioides euryhalodurans sp. nov., Nocardioides seonyuensis sp. nov. and Nocardioides eburneoflavus sp. nov., Iolated from Soil.</title>
        <authorList>
            <person name="Roh S.G."/>
            <person name="Lee C."/>
            <person name="Kim M.-K."/>
            <person name="Kim S.B."/>
        </authorList>
    </citation>
    <scope>NUCLEOTIDE SEQUENCE [LARGE SCALE GENOMIC DNA]</scope>
    <source>
        <strain evidence="3 4">MMS17-SY117</strain>
    </source>
</reference>
<feature type="transmembrane region" description="Helical" evidence="2">
    <location>
        <begin position="59"/>
        <end position="80"/>
    </location>
</feature>
<dbReference type="PANTHER" id="PTHR23531:SF1">
    <property type="entry name" value="QUINOLENE RESISTANCE PROTEIN NORA"/>
    <property type="match status" value="1"/>
</dbReference>
<protein>
    <submittedName>
        <fullName evidence="3">MFS transporter</fullName>
    </submittedName>
</protein>
<dbReference type="PANTHER" id="PTHR23531">
    <property type="entry name" value="QUINOLENE RESISTANCE PROTEIN NORA"/>
    <property type="match status" value="1"/>
</dbReference>
<dbReference type="AlphaFoldDB" id="A0A4P7GN30"/>
<dbReference type="InterPro" id="IPR036259">
    <property type="entry name" value="MFS_trans_sf"/>
</dbReference>
<keyword evidence="2" id="KW-0812">Transmembrane</keyword>
<dbReference type="OrthoDB" id="5189108at2"/>
<evidence type="ECO:0000256" key="1">
    <source>
        <dbReference type="SAM" id="MobiDB-lite"/>
    </source>
</evidence>
<dbReference type="InterPro" id="IPR011701">
    <property type="entry name" value="MFS"/>
</dbReference>
<feature type="transmembrane region" description="Helical" evidence="2">
    <location>
        <begin position="312"/>
        <end position="337"/>
    </location>
</feature>
<dbReference type="Proteomes" id="UP000294894">
    <property type="component" value="Chromosome"/>
</dbReference>
<dbReference type="Gene3D" id="1.20.1250.20">
    <property type="entry name" value="MFS general substrate transporter like domains"/>
    <property type="match status" value="1"/>
</dbReference>
<gene>
    <name evidence="3" type="ORF">EXE57_15825</name>
</gene>
<feature type="transmembrane region" description="Helical" evidence="2">
    <location>
        <begin position="151"/>
        <end position="172"/>
    </location>
</feature>
<keyword evidence="2" id="KW-0472">Membrane</keyword>
<name>A0A4P7GN30_9ACTN</name>
<feature type="transmembrane region" description="Helical" evidence="2">
    <location>
        <begin position="285"/>
        <end position="306"/>
    </location>
</feature>
<dbReference type="Pfam" id="PF07690">
    <property type="entry name" value="MFS_1"/>
    <property type="match status" value="1"/>
</dbReference>
<evidence type="ECO:0000256" key="2">
    <source>
        <dbReference type="SAM" id="Phobius"/>
    </source>
</evidence>
<keyword evidence="4" id="KW-1185">Reference proteome</keyword>
<feature type="transmembrane region" description="Helical" evidence="2">
    <location>
        <begin position="252"/>
        <end position="273"/>
    </location>
</feature>
<feature type="transmembrane region" description="Helical" evidence="2">
    <location>
        <begin position="30"/>
        <end position="53"/>
    </location>
</feature>
<evidence type="ECO:0000313" key="3">
    <source>
        <dbReference type="EMBL" id="QBR93576.1"/>
    </source>
</evidence>
<sequence>MSSTPGADDRGPSPAAGPTSVRQVRGTGPLVVYSVTGFSGYAVLLPVAPLWAVHGGAGAAGAGLVNGVLLATTVLAQLAVPALVRSLGHGRAMVLGLLLMATGAAALPVSDGLGWILACSVVRGAGFGVLTVTGSAVVGHLAPPGLRGRMVGAYGLAVAVPNLLLLPLGVAAVDLVGFAPVLLVGALPVLGVPAALALRRLVGDAAAAGPARDTDDSWTGLLGAIAAPTLVLLASTLAGGALLTFIPQVTTPVVASVALLVMGATAAASRYGAGHVADAGARGGEAWLVPLLVVAAAGAAACAWGARDGAAVWLIGGALLAGTGYGALQNLTLVSAFRRAGPGRVDETSTLWNVGFDGGTALGSVLVGLLASGWGFPTAFALAACACLLALVPAGLRGPAR</sequence>
<dbReference type="SUPFAM" id="SSF103473">
    <property type="entry name" value="MFS general substrate transporter"/>
    <property type="match status" value="1"/>
</dbReference>